<keyword evidence="1" id="KW-0456">Lyase</keyword>
<evidence type="ECO:0000259" key="2">
    <source>
        <dbReference type="Pfam" id="PF01989"/>
    </source>
</evidence>
<dbReference type="Proteomes" id="UP001184150">
    <property type="component" value="Unassembled WGS sequence"/>
</dbReference>
<dbReference type="SUPFAM" id="SSF52016">
    <property type="entry name" value="LeuD/IlvD-like"/>
    <property type="match status" value="1"/>
</dbReference>
<proteinExistence type="predicted"/>
<organism evidence="3 4">
    <name type="scientific">Novosphingobium capsulatum</name>
    <dbReference type="NCBI Taxonomy" id="13688"/>
    <lineage>
        <taxon>Bacteria</taxon>
        <taxon>Pseudomonadati</taxon>
        <taxon>Pseudomonadota</taxon>
        <taxon>Alphaproteobacteria</taxon>
        <taxon>Sphingomonadales</taxon>
        <taxon>Sphingomonadaceae</taxon>
        <taxon>Novosphingobium</taxon>
    </lineage>
</organism>
<dbReference type="EMBL" id="JAVDRD010000003">
    <property type="protein sequence ID" value="MDR6510492.1"/>
    <property type="molecule type" value="Genomic_DNA"/>
</dbReference>
<evidence type="ECO:0000256" key="1">
    <source>
        <dbReference type="ARBA" id="ARBA00023239"/>
    </source>
</evidence>
<keyword evidence="4" id="KW-1185">Reference proteome</keyword>
<reference evidence="3 4" key="1">
    <citation type="submission" date="2023-07" db="EMBL/GenBank/DDBJ databases">
        <title>Sorghum-associated microbial communities from plants grown in Nebraska, USA.</title>
        <authorList>
            <person name="Schachtman D."/>
        </authorList>
    </citation>
    <scope>NUCLEOTIDE SEQUENCE [LARGE SCALE GENOMIC DNA]</scope>
    <source>
        <strain evidence="3 4">DS1027</strain>
    </source>
</reference>
<dbReference type="PANTHER" id="PTHR36577:SF3">
    <property type="entry name" value="DUF521 DOMAIN PROTEIN (AFU_ORTHOLOGUE AFUA_6G00490)"/>
    <property type="match status" value="1"/>
</dbReference>
<name>A0ABU1MJN9_9SPHN</name>
<evidence type="ECO:0000313" key="4">
    <source>
        <dbReference type="Proteomes" id="UP001184150"/>
    </source>
</evidence>
<gene>
    <name evidence="3" type="ORF">J2792_001358</name>
</gene>
<dbReference type="Pfam" id="PF01989">
    <property type="entry name" value="AcnX_swivel_put"/>
    <property type="match status" value="1"/>
</dbReference>
<comment type="caution">
    <text evidence="3">The sequence shown here is derived from an EMBL/GenBank/DDBJ whole genome shotgun (WGS) entry which is preliminary data.</text>
</comment>
<dbReference type="PANTHER" id="PTHR36577">
    <property type="entry name" value="DUF521 DOMAIN PROTEIN (AFU_ORTHOLOGUE AFUA_6G00490)"/>
    <property type="match status" value="1"/>
</dbReference>
<dbReference type="RefSeq" id="WP_309804740.1">
    <property type="nucleotide sequence ID" value="NZ_JAVDRD010000003.1"/>
</dbReference>
<feature type="domain" description="Phosphomevalonate dehydratase small subunit-like" evidence="2">
    <location>
        <begin position="32"/>
        <end position="110"/>
    </location>
</feature>
<sequence>MSATRAPDYVIHGRCVVPGITVGEALVTRDTISGWGGVNPMAGKVIESRHELNGVSFAGKILVFPGAKGSSGWSSIFHMTRLAGTAPLALLFNVTTTKAALGAVVLRVPALTDFDHDPLTLIATGDLLRVNADEGKVEGWRAPR</sequence>
<evidence type="ECO:0000313" key="3">
    <source>
        <dbReference type="EMBL" id="MDR6510492.1"/>
    </source>
</evidence>
<dbReference type="Gene3D" id="3.50.30.10">
    <property type="entry name" value="Phosphohistidine domain"/>
    <property type="match status" value="1"/>
</dbReference>
<protein>
    <submittedName>
        <fullName evidence="3">Aconitase with swiveling domain</fullName>
    </submittedName>
</protein>
<accession>A0ABU1MJN9</accession>
<dbReference type="InterPro" id="IPR002840">
    <property type="entry name" value="PMDh-S-like_dom"/>
</dbReference>